<evidence type="ECO:0000256" key="1">
    <source>
        <dbReference type="SAM" id="MobiDB-lite"/>
    </source>
</evidence>
<evidence type="ECO:0000259" key="2">
    <source>
        <dbReference type="Pfam" id="PF03497"/>
    </source>
</evidence>
<reference evidence="3" key="2">
    <citation type="submission" date="2020-10" db="EMBL/GenBank/DDBJ databases">
        <authorList>
            <consortium name="NCBI Pathogen Detection Project"/>
        </authorList>
    </citation>
    <scope>NUCLEOTIDE SEQUENCE</scope>
    <source>
        <strain evidence="3">Morganella morganii ARLG-3209</strain>
    </source>
</reference>
<dbReference type="Gene3D" id="3.30.70.1720">
    <property type="match status" value="1"/>
</dbReference>
<name>A0AAN5RZE2_MORMO</name>
<feature type="region of interest" description="Disordered" evidence="1">
    <location>
        <begin position="1"/>
        <end position="28"/>
    </location>
</feature>
<gene>
    <name evidence="3" type="ORF">I8608_001378</name>
</gene>
<organism evidence="3 4">
    <name type="scientific">Morganella morganii</name>
    <name type="common">Proteus morganii</name>
    <dbReference type="NCBI Taxonomy" id="582"/>
    <lineage>
        <taxon>Bacteria</taxon>
        <taxon>Pseudomonadati</taxon>
        <taxon>Pseudomonadota</taxon>
        <taxon>Gammaproteobacteria</taxon>
        <taxon>Enterobacterales</taxon>
        <taxon>Morganellaceae</taxon>
        <taxon>Morganella</taxon>
    </lineage>
</organism>
<proteinExistence type="predicted"/>
<dbReference type="Pfam" id="PF03497">
    <property type="entry name" value="Anthrax_toxA"/>
    <property type="match status" value="1"/>
</dbReference>
<dbReference type="EMBL" id="DACSWI010000003">
    <property type="protein sequence ID" value="HAT3808554.1"/>
    <property type="molecule type" value="Genomic_DNA"/>
</dbReference>
<dbReference type="InterPro" id="IPR005165">
    <property type="entry name" value="Anthrax_toxin_edema_cen"/>
</dbReference>
<dbReference type="AlphaFoldDB" id="A0AAN5RZE2"/>
<protein>
    <submittedName>
        <fullName evidence="3">Adenylate cyclase</fullName>
    </submittedName>
</protein>
<evidence type="ECO:0000313" key="3">
    <source>
        <dbReference type="EMBL" id="HAT3808554.1"/>
    </source>
</evidence>
<accession>A0AAN5RZE2</accession>
<evidence type="ECO:0000313" key="4">
    <source>
        <dbReference type="Proteomes" id="UP000865968"/>
    </source>
</evidence>
<dbReference type="InterPro" id="IPR035099">
    <property type="entry name" value="Anthrax_toxin_C-terminal"/>
</dbReference>
<dbReference type="Gene3D" id="3.90.1760.10">
    <property type="entry name" value="Anthrax toxin, edema factor, central domain"/>
    <property type="match status" value="1"/>
</dbReference>
<dbReference type="InterPro" id="IPR037017">
    <property type="entry name" value="Anthrax_toxin_edema_cen_sf"/>
</dbReference>
<dbReference type="SUPFAM" id="SSF81298">
    <property type="entry name" value="Adenylylcyclase toxin (the edema factor)"/>
    <property type="match status" value="1"/>
</dbReference>
<feature type="domain" description="Anthrax toxin edema factor central" evidence="2">
    <location>
        <begin position="40"/>
        <end position="220"/>
    </location>
</feature>
<sequence length="434" mass="48843">MLRITPSFPSPVSVCTPDTPHQPAAETKKERPFLITDQTKILHRSGIAEKHLTPLLTFAEKEKLVISFRPVERAATGLINAGYPTKSFHIKGKSANLGPMAGFIPVEQHLSKLGNKPGDNTGKISRMNEEIQQCIRGKYAEPGDLVITTQRIRELIELNLISECQPPLSHDETGKITYTLSVSAGSREQITRYIAKPAGDDLYTIFPADNEKPVQVLYSPEVNKPLTADYDLMIVSHRMEDHGIQDTLRIKSISPEEHIRQRAYLLSSDTTRKPFFRSATVTEGMRTPVSLPQKEILRRASAQDTIRRELQALEHPGYGNSSQRIADLIPKINSALECKPGCDVVHHGMDAANPYSELDDNFPATFFLPKPIGELPQVVTAENKDGLKQLLDLLHHNKYYILFNPRWDSHLTSPRREHFEATRNIFESKKFSTL</sequence>
<comment type="caution">
    <text evidence="3">The sequence shown here is derived from an EMBL/GenBank/DDBJ whole genome shotgun (WGS) entry which is preliminary data.</text>
</comment>
<dbReference type="GO" id="GO:0005576">
    <property type="term" value="C:extracellular region"/>
    <property type="evidence" value="ECO:0007669"/>
    <property type="project" value="InterPro"/>
</dbReference>
<dbReference type="GO" id="GO:0008294">
    <property type="term" value="F:calcium- and calmodulin-responsive adenylate cyclase activity"/>
    <property type="evidence" value="ECO:0007669"/>
    <property type="project" value="InterPro"/>
</dbReference>
<dbReference type="Proteomes" id="UP000865968">
    <property type="component" value="Unassembled WGS sequence"/>
</dbReference>
<reference evidence="3" key="1">
    <citation type="journal article" date="2018" name="Genome Biol.">
        <title>SKESA: strategic k-mer extension for scrupulous assemblies.</title>
        <authorList>
            <person name="Souvorov A."/>
            <person name="Agarwala R."/>
            <person name="Lipman D.J."/>
        </authorList>
    </citation>
    <scope>NUCLEOTIDE SEQUENCE</scope>
    <source>
        <strain evidence="3">Morganella morganii ARLG-3209</strain>
    </source>
</reference>